<dbReference type="CDD" id="cd00082">
    <property type="entry name" value="HisKA"/>
    <property type="match status" value="1"/>
</dbReference>
<dbReference type="SUPFAM" id="SSF158472">
    <property type="entry name" value="HAMP domain-like"/>
    <property type="match status" value="1"/>
</dbReference>
<dbReference type="PROSITE" id="PS50109">
    <property type="entry name" value="HIS_KIN"/>
    <property type="match status" value="1"/>
</dbReference>
<proteinExistence type="predicted"/>
<keyword evidence="7" id="KW-0418">Kinase</keyword>
<sequence>MRRLPLHLRLVAGFTAAMFVLLAAAGAFVYERVEDALDRGLDVELEQATSAIRPLVDADGRVLDRAEAAATGADWQVLRPGLTPSAVPIVDDAGGAAPVLSLIGGSHLPASGARTFDIGSILPGGDSPAMRVRVYRLSPEGPVLLVAVRRKHRDEALRELFVQLLLAGLGSLAVTTLIGGLLARSALRPVERYRARAAEIAEGQQGLRLDVPTGRDDEVTRLGHTLNAMLTAQEQALERERRFVQDASHELRTPLTLLKARIQMTRSRPRDREAYERALDELGADVERLAQLSEDLLEQATPAGSLDPVDVAAVTREVAAQRRGVQVDAAAPATAAGLDERALRRLLTNLLDNAALHGAPPITVAVDTIGDHVRLSVEDAGAGLTAEMLGAVTGRFTRAPEARGRRGSGLGLALVEHVVSAAGGELRLCCDGEHASYGTAAEVPCEHGERMRVTVLLPAG</sequence>
<evidence type="ECO:0000256" key="10">
    <source>
        <dbReference type="ARBA" id="ARBA00023136"/>
    </source>
</evidence>
<evidence type="ECO:0000256" key="2">
    <source>
        <dbReference type="ARBA" id="ARBA00004236"/>
    </source>
</evidence>
<dbReference type="SMART" id="SM00388">
    <property type="entry name" value="HisKA"/>
    <property type="match status" value="1"/>
</dbReference>
<evidence type="ECO:0000313" key="15">
    <source>
        <dbReference type="EMBL" id="TCJ31009.1"/>
    </source>
</evidence>
<evidence type="ECO:0000256" key="11">
    <source>
        <dbReference type="SAM" id="Coils"/>
    </source>
</evidence>
<dbReference type="Gene3D" id="6.10.340.10">
    <property type="match status" value="1"/>
</dbReference>
<dbReference type="OrthoDB" id="9786919at2"/>
<dbReference type="Pfam" id="PF02518">
    <property type="entry name" value="HATPase_c"/>
    <property type="match status" value="1"/>
</dbReference>
<evidence type="ECO:0000259" key="14">
    <source>
        <dbReference type="PROSITE" id="PS50885"/>
    </source>
</evidence>
<dbReference type="EC" id="2.7.13.3" evidence="3"/>
<dbReference type="Pfam" id="PF00672">
    <property type="entry name" value="HAMP"/>
    <property type="match status" value="1"/>
</dbReference>
<evidence type="ECO:0000256" key="5">
    <source>
        <dbReference type="ARBA" id="ARBA00022679"/>
    </source>
</evidence>
<accession>A0A4R1CIF0</accession>
<dbReference type="SMART" id="SM00304">
    <property type="entry name" value="HAMP"/>
    <property type="match status" value="1"/>
</dbReference>
<evidence type="ECO:0000256" key="9">
    <source>
        <dbReference type="ARBA" id="ARBA00023012"/>
    </source>
</evidence>
<dbReference type="Gene3D" id="1.10.287.130">
    <property type="match status" value="1"/>
</dbReference>
<comment type="subcellular location">
    <subcellularLocation>
        <location evidence="2">Cell membrane</location>
    </subcellularLocation>
</comment>
<dbReference type="SUPFAM" id="SSF55874">
    <property type="entry name" value="ATPase domain of HSP90 chaperone/DNA topoisomerase II/histidine kinase"/>
    <property type="match status" value="1"/>
</dbReference>
<dbReference type="PANTHER" id="PTHR45436:SF5">
    <property type="entry name" value="SENSOR HISTIDINE KINASE TRCS"/>
    <property type="match status" value="1"/>
</dbReference>
<protein>
    <recommendedName>
        <fullName evidence="3">histidine kinase</fullName>
        <ecNumber evidence="3">2.7.13.3</ecNumber>
    </recommendedName>
</protein>
<evidence type="ECO:0000256" key="1">
    <source>
        <dbReference type="ARBA" id="ARBA00000085"/>
    </source>
</evidence>
<dbReference type="PANTHER" id="PTHR45436">
    <property type="entry name" value="SENSOR HISTIDINE KINASE YKOH"/>
    <property type="match status" value="1"/>
</dbReference>
<feature type="domain" description="HAMP" evidence="14">
    <location>
        <begin position="184"/>
        <end position="238"/>
    </location>
</feature>
<feature type="transmembrane region" description="Helical" evidence="12">
    <location>
        <begin position="160"/>
        <end position="183"/>
    </location>
</feature>
<dbReference type="AlphaFoldDB" id="A0A4R1CIF0"/>
<dbReference type="InterPro" id="IPR004358">
    <property type="entry name" value="Sig_transdc_His_kin-like_C"/>
</dbReference>
<keyword evidence="5" id="KW-0808">Transferase</keyword>
<evidence type="ECO:0000256" key="12">
    <source>
        <dbReference type="SAM" id="Phobius"/>
    </source>
</evidence>
<dbReference type="InterPro" id="IPR003660">
    <property type="entry name" value="HAMP_dom"/>
</dbReference>
<evidence type="ECO:0000256" key="3">
    <source>
        <dbReference type="ARBA" id="ARBA00012438"/>
    </source>
</evidence>
<dbReference type="SUPFAM" id="SSF47384">
    <property type="entry name" value="Homodimeric domain of signal transducing histidine kinase"/>
    <property type="match status" value="1"/>
</dbReference>
<dbReference type="InterPro" id="IPR050428">
    <property type="entry name" value="TCS_sensor_his_kinase"/>
</dbReference>
<keyword evidence="10 12" id="KW-0472">Membrane</keyword>
<dbReference type="PROSITE" id="PS50885">
    <property type="entry name" value="HAMP"/>
    <property type="match status" value="1"/>
</dbReference>
<dbReference type="InterPro" id="IPR005467">
    <property type="entry name" value="His_kinase_dom"/>
</dbReference>
<keyword evidence="11" id="KW-0175">Coiled coil</keyword>
<dbReference type="Gene3D" id="3.30.565.10">
    <property type="entry name" value="Histidine kinase-like ATPase, C-terminal domain"/>
    <property type="match status" value="1"/>
</dbReference>
<dbReference type="Pfam" id="PF00512">
    <property type="entry name" value="HisKA"/>
    <property type="match status" value="1"/>
</dbReference>
<keyword evidence="8 12" id="KW-1133">Transmembrane helix</keyword>
<comment type="caution">
    <text evidence="15">The sequence shown here is derived from an EMBL/GenBank/DDBJ whole genome shotgun (WGS) entry which is preliminary data.</text>
</comment>
<keyword evidence="6 12" id="KW-0812">Transmembrane</keyword>
<evidence type="ECO:0000256" key="8">
    <source>
        <dbReference type="ARBA" id="ARBA00022989"/>
    </source>
</evidence>
<dbReference type="GO" id="GO:0000155">
    <property type="term" value="F:phosphorelay sensor kinase activity"/>
    <property type="evidence" value="ECO:0007669"/>
    <property type="project" value="InterPro"/>
</dbReference>
<evidence type="ECO:0000256" key="6">
    <source>
        <dbReference type="ARBA" id="ARBA00022692"/>
    </source>
</evidence>
<dbReference type="Proteomes" id="UP000295453">
    <property type="component" value="Unassembled WGS sequence"/>
</dbReference>
<dbReference type="InterPro" id="IPR036097">
    <property type="entry name" value="HisK_dim/P_sf"/>
</dbReference>
<dbReference type="PRINTS" id="PR00344">
    <property type="entry name" value="BCTRLSENSOR"/>
</dbReference>
<reference evidence="15 16" key="1">
    <citation type="submission" date="2019-03" db="EMBL/GenBank/DDBJ databases">
        <authorList>
            <person name="Kim M.K.M."/>
        </authorList>
    </citation>
    <scope>NUCLEOTIDE SEQUENCE [LARGE SCALE GENOMIC DNA]</scope>
    <source>
        <strain evidence="15 16">18JY15-6</strain>
    </source>
</reference>
<comment type="catalytic activity">
    <reaction evidence="1">
        <text>ATP + protein L-histidine = ADP + protein N-phospho-L-histidine.</text>
        <dbReference type="EC" id="2.7.13.3"/>
    </reaction>
</comment>
<evidence type="ECO:0000256" key="7">
    <source>
        <dbReference type="ARBA" id="ARBA00022777"/>
    </source>
</evidence>
<organism evidence="15 16">
    <name type="scientific">Nocardioides jejuensis</name>
    <dbReference type="NCBI Taxonomy" id="2502782"/>
    <lineage>
        <taxon>Bacteria</taxon>
        <taxon>Bacillati</taxon>
        <taxon>Actinomycetota</taxon>
        <taxon>Actinomycetes</taxon>
        <taxon>Propionibacteriales</taxon>
        <taxon>Nocardioidaceae</taxon>
        <taxon>Nocardioides</taxon>
    </lineage>
</organism>
<dbReference type="EMBL" id="SJZJ01000001">
    <property type="protein sequence ID" value="TCJ31009.1"/>
    <property type="molecule type" value="Genomic_DNA"/>
</dbReference>
<evidence type="ECO:0000256" key="4">
    <source>
        <dbReference type="ARBA" id="ARBA00022553"/>
    </source>
</evidence>
<dbReference type="CDD" id="cd06225">
    <property type="entry name" value="HAMP"/>
    <property type="match status" value="1"/>
</dbReference>
<name>A0A4R1CIF0_9ACTN</name>
<dbReference type="SMART" id="SM00387">
    <property type="entry name" value="HATPase_c"/>
    <property type="match status" value="1"/>
</dbReference>
<evidence type="ECO:0000259" key="13">
    <source>
        <dbReference type="PROSITE" id="PS50109"/>
    </source>
</evidence>
<keyword evidence="9" id="KW-0902">Two-component regulatory system</keyword>
<keyword evidence="4" id="KW-0597">Phosphoprotein</keyword>
<feature type="domain" description="Histidine kinase" evidence="13">
    <location>
        <begin position="246"/>
        <end position="428"/>
    </location>
</feature>
<dbReference type="RefSeq" id="WP_131580686.1">
    <property type="nucleotide sequence ID" value="NZ_SJZJ01000001.1"/>
</dbReference>
<dbReference type="InterPro" id="IPR003661">
    <property type="entry name" value="HisK_dim/P_dom"/>
</dbReference>
<feature type="coiled-coil region" evidence="11">
    <location>
        <begin position="272"/>
        <end position="299"/>
    </location>
</feature>
<dbReference type="InterPro" id="IPR003594">
    <property type="entry name" value="HATPase_dom"/>
</dbReference>
<evidence type="ECO:0000313" key="16">
    <source>
        <dbReference type="Proteomes" id="UP000295453"/>
    </source>
</evidence>
<dbReference type="GO" id="GO:0005886">
    <property type="term" value="C:plasma membrane"/>
    <property type="evidence" value="ECO:0007669"/>
    <property type="project" value="UniProtKB-SubCell"/>
</dbReference>
<dbReference type="InterPro" id="IPR036890">
    <property type="entry name" value="HATPase_C_sf"/>
</dbReference>
<keyword evidence="16" id="KW-1185">Reference proteome</keyword>
<gene>
    <name evidence="15" type="ORF">EPD65_00055</name>
</gene>